<dbReference type="OrthoDB" id="624345at2759"/>
<dbReference type="InterPro" id="IPR000210">
    <property type="entry name" value="BTB/POZ_dom"/>
</dbReference>
<dbReference type="SMART" id="SM00225">
    <property type="entry name" value="BTB"/>
    <property type="match status" value="1"/>
</dbReference>
<dbReference type="Pfam" id="PF03000">
    <property type="entry name" value="NPH3"/>
    <property type="match status" value="1"/>
</dbReference>
<gene>
    <name evidence="5" type="primary">LOC107811904</name>
</gene>
<evidence type="ECO:0000256" key="2">
    <source>
        <dbReference type="ARBA" id="ARBA00022786"/>
    </source>
</evidence>
<dbReference type="AlphaFoldDB" id="A0A1S4BU25"/>
<evidence type="ECO:0000313" key="4">
    <source>
        <dbReference type="Proteomes" id="UP000790787"/>
    </source>
</evidence>
<dbReference type="Gene3D" id="3.30.710.10">
    <property type="entry name" value="Potassium Channel Kv1.1, Chain A"/>
    <property type="match status" value="1"/>
</dbReference>
<evidence type="ECO:0000313" key="5">
    <source>
        <dbReference type="RefSeq" id="XP_016492381.1"/>
    </source>
</evidence>
<keyword evidence="2" id="KW-0833">Ubl conjugation pathway</keyword>
<dbReference type="PANTHER" id="PTHR32370">
    <property type="entry name" value="OS12G0117600 PROTEIN"/>
    <property type="match status" value="1"/>
</dbReference>
<reference evidence="5" key="2">
    <citation type="submission" date="2025-08" db="UniProtKB">
        <authorList>
            <consortium name="RefSeq"/>
        </authorList>
    </citation>
    <scope>IDENTIFICATION</scope>
</reference>
<dbReference type="PROSITE" id="PS50097">
    <property type="entry name" value="BTB"/>
    <property type="match status" value="1"/>
</dbReference>
<dbReference type="InterPro" id="IPR043454">
    <property type="entry name" value="NPH3/RPT2-like"/>
</dbReference>
<accession>A0A1S4BU25</accession>
<dbReference type="PROSITE" id="PS51649">
    <property type="entry name" value="NPH3"/>
    <property type="match status" value="1"/>
</dbReference>
<dbReference type="OMA" id="RRNDSQW"/>
<dbReference type="GeneID" id="107811904"/>
<name>A0A1S4BU25_TOBAC</name>
<dbReference type="RefSeq" id="XP_016492381.1">
    <property type="nucleotide sequence ID" value="XM_016636895.1"/>
</dbReference>
<dbReference type="KEGG" id="nta:107811904"/>
<dbReference type="STRING" id="4097.A0A1S4BU25"/>
<dbReference type="GO" id="GO:0016567">
    <property type="term" value="P:protein ubiquitination"/>
    <property type="evidence" value="ECO:0007669"/>
    <property type="project" value="UniProtKB-UniPathway"/>
</dbReference>
<evidence type="ECO:0000256" key="3">
    <source>
        <dbReference type="PROSITE-ProRule" id="PRU00982"/>
    </source>
</evidence>
<keyword evidence="4" id="KW-1185">Reference proteome</keyword>
<evidence type="ECO:0000256" key="1">
    <source>
        <dbReference type="ARBA" id="ARBA00004906"/>
    </source>
</evidence>
<dbReference type="Proteomes" id="UP000790787">
    <property type="component" value="Chromosome 13"/>
</dbReference>
<dbReference type="InterPro" id="IPR027356">
    <property type="entry name" value="NPH3_dom"/>
</dbReference>
<reference evidence="4" key="1">
    <citation type="journal article" date="2014" name="Nat. Commun.">
        <title>The tobacco genome sequence and its comparison with those of tomato and potato.</title>
        <authorList>
            <person name="Sierro N."/>
            <person name="Battey J.N."/>
            <person name="Ouadi S."/>
            <person name="Bakaher N."/>
            <person name="Bovet L."/>
            <person name="Willig A."/>
            <person name="Goepfert S."/>
            <person name="Peitsch M.C."/>
            <person name="Ivanov N.V."/>
        </authorList>
    </citation>
    <scope>NUCLEOTIDE SEQUENCE [LARGE SCALE GENOMIC DNA]</scope>
</reference>
<dbReference type="UniPathway" id="UPA00143"/>
<comment type="similarity">
    <text evidence="3">Belongs to the NPH3 family.</text>
</comment>
<dbReference type="PaxDb" id="4097-A0A1S4BU25"/>
<organism evidence="4 5">
    <name type="scientific">Nicotiana tabacum</name>
    <name type="common">Common tobacco</name>
    <dbReference type="NCBI Taxonomy" id="4097"/>
    <lineage>
        <taxon>Eukaryota</taxon>
        <taxon>Viridiplantae</taxon>
        <taxon>Streptophyta</taxon>
        <taxon>Embryophyta</taxon>
        <taxon>Tracheophyta</taxon>
        <taxon>Spermatophyta</taxon>
        <taxon>Magnoliopsida</taxon>
        <taxon>eudicotyledons</taxon>
        <taxon>Gunneridae</taxon>
        <taxon>Pentapetalae</taxon>
        <taxon>asterids</taxon>
        <taxon>lamiids</taxon>
        <taxon>Solanales</taxon>
        <taxon>Solanaceae</taxon>
        <taxon>Nicotianoideae</taxon>
        <taxon>Nicotianeae</taxon>
        <taxon>Nicotiana</taxon>
    </lineage>
</organism>
<dbReference type="SUPFAM" id="SSF54695">
    <property type="entry name" value="POZ domain"/>
    <property type="match status" value="1"/>
</dbReference>
<comment type="pathway">
    <text evidence="1">Protein modification; protein ubiquitination.</text>
</comment>
<protein>
    <submittedName>
        <fullName evidence="5">BTB/POZ domain-containing protein DOT3</fullName>
    </submittedName>
</protein>
<dbReference type="InterPro" id="IPR011333">
    <property type="entry name" value="SKP1/BTB/POZ_sf"/>
</dbReference>
<dbReference type="Pfam" id="PF00651">
    <property type="entry name" value="BTB"/>
    <property type="match status" value="1"/>
</dbReference>
<proteinExistence type="inferred from homology"/>
<sequence>MKMQKLIQLDRLENTGDESDGTRQFHDQRIVVPTILNAIADGFEKKEQSWFATSQLPSDLSIRVEDITFYVHKYPLVARCAYLREIEFQPQNSHLGYDLKLEKFPGGSENFEIILKFCYGLPITLNPENVAALRCASEFLEMTEAMEEGNLISKTEAFFTFVVLSSWNDSITVLKSCETLSPWAENLQIVRRCCDSISWKIFRKNSTQEITNEETWWFDDIATLRINFFLRIITAIRVKGIKPEIIGSCIMHYGEKWLPNMNSETKGTDNKYGSRRNDSQWSITSGRMQETSIGQNNKEQRTIIESLISILPPQKEAISCKFLLRLLKMAILYAASPALISELEKRIGMALENASPNDLLIPTYALSEQTIISTEEQTIYNIDVVQRILDYFLLYEQQKLQQHEPKSTTVNISKLVDSYLAEIARDHNVSITKFQVLAESLPRHVRTCHDGLYRAIDTYLKTHPSLSEHDRRRLCKIMDSEKLSLDACMHAAQNERLPLRIVIQVLLSEQVKMRAAVQGKDIITSDDNNPDKENNWLSTKKEVKSLKEELEKLKIQMTDLQRDYTGLQQEYEKANNKPRIPWTSGWRKMKKSSLFNRKMVEEESQEGENRVKPGRRTNINRRQSIS</sequence>